<dbReference type="PANTHER" id="PTHR31900:SF34">
    <property type="entry name" value="EMB|CAB62440.1-RELATED"/>
    <property type="match status" value="1"/>
</dbReference>
<dbReference type="Proteomes" id="UP000265566">
    <property type="component" value="Chromosome 7"/>
</dbReference>
<dbReference type="InterPro" id="IPR006566">
    <property type="entry name" value="FBD"/>
</dbReference>
<organism evidence="3 5">
    <name type="scientific">Medicago truncatula</name>
    <name type="common">Barrel medic</name>
    <name type="synonym">Medicago tribuloides</name>
    <dbReference type="NCBI Taxonomy" id="3880"/>
    <lineage>
        <taxon>Eukaryota</taxon>
        <taxon>Viridiplantae</taxon>
        <taxon>Streptophyta</taxon>
        <taxon>Embryophyta</taxon>
        <taxon>Tracheophyta</taxon>
        <taxon>Spermatophyta</taxon>
        <taxon>Magnoliopsida</taxon>
        <taxon>eudicotyledons</taxon>
        <taxon>Gunneridae</taxon>
        <taxon>Pentapetalae</taxon>
        <taxon>rosids</taxon>
        <taxon>fabids</taxon>
        <taxon>Fabales</taxon>
        <taxon>Fabaceae</taxon>
        <taxon>Papilionoideae</taxon>
        <taxon>50 kb inversion clade</taxon>
        <taxon>NPAAA clade</taxon>
        <taxon>Hologalegina</taxon>
        <taxon>IRL clade</taxon>
        <taxon>Trifolieae</taxon>
        <taxon>Medicago</taxon>
    </lineage>
</organism>
<evidence type="ECO:0000313" key="3">
    <source>
        <dbReference type="EMBL" id="RHN45869.1"/>
    </source>
</evidence>
<evidence type="ECO:0000313" key="5">
    <source>
        <dbReference type="Proteomes" id="UP000265566"/>
    </source>
</evidence>
<evidence type="ECO:0000259" key="1">
    <source>
        <dbReference type="SMART" id="SM00579"/>
    </source>
</evidence>
<dbReference type="PANTHER" id="PTHR31900">
    <property type="entry name" value="F-BOX/RNI SUPERFAMILY PROTEIN-RELATED"/>
    <property type="match status" value="1"/>
</dbReference>
<comment type="caution">
    <text evidence="3">The sequence shown here is derived from an EMBL/GenBank/DDBJ whole genome shotgun (WGS) entry which is preliminary data.</text>
</comment>
<dbReference type="SMART" id="SM00579">
    <property type="entry name" value="FBD"/>
    <property type="match status" value="1"/>
</dbReference>
<accession>A0A396GXL4</accession>
<dbReference type="EMBL" id="PSQE01000007">
    <property type="protein sequence ID" value="RHN45864.1"/>
    <property type="molecule type" value="Genomic_DNA"/>
</dbReference>
<dbReference type="EMBL" id="PSQE01000007">
    <property type="protein sequence ID" value="RHN45869.1"/>
    <property type="molecule type" value="Genomic_DNA"/>
</dbReference>
<dbReference type="Pfam" id="PF24758">
    <property type="entry name" value="LRR_At5g56370"/>
    <property type="match status" value="1"/>
</dbReference>
<reference evidence="3" key="2">
    <citation type="journal article" date="2018" name="Nat. Plants">
        <title>Whole-genome landscape of Medicago truncatula symbiotic genes.</title>
        <authorList>
            <person name="Pecrix Y."/>
            <person name="Gamas P."/>
            <person name="Carrere S."/>
        </authorList>
    </citation>
    <scope>NUCLEOTIDE SEQUENCE</scope>
    <source>
        <tissue evidence="3">Leaves</tissue>
    </source>
</reference>
<feature type="domain" description="FBD" evidence="1">
    <location>
        <begin position="151"/>
        <end position="223"/>
    </location>
</feature>
<dbReference type="Gramene" id="rna40291">
    <property type="protein sequence ID" value="RHN45869.1"/>
    <property type="gene ID" value="gene40291"/>
</dbReference>
<evidence type="ECO:0000313" key="4">
    <source>
        <dbReference type="EMBL" id="RHN45873.1"/>
    </source>
</evidence>
<dbReference type="AlphaFoldDB" id="A0A396GXL4"/>
<name>A0A396GXL4_MEDTR</name>
<dbReference type="InterPro" id="IPR050232">
    <property type="entry name" value="FBL13/AtMIF1-like"/>
</dbReference>
<dbReference type="Pfam" id="PF08387">
    <property type="entry name" value="FBD"/>
    <property type="match status" value="1"/>
</dbReference>
<protein>
    <submittedName>
        <fullName evidence="3">Putative FBD domain, leucine-rich repeat domain, L domain-containing protein</fullName>
    </submittedName>
</protein>
<dbReference type="Gramene" id="rna40286">
    <property type="protein sequence ID" value="RHN45864.1"/>
    <property type="gene ID" value="gene40286"/>
</dbReference>
<evidence type="ECO:0000313" key="2">
    <source>
        <dbReference type="EMBL" id="RHN45864.1"/>
    </source>
</evidence>
<dbReference type="SUPFAM" id="SSF52047">
    <property type="entry name" value="RNI-like"/>
    <property type="match status" value="1"/>
</dbReference>
<sequence length="223" mass="25202">MPGRVTLPRSIFSCRTLVSLHLKGLKVNDISHGVVDFPLLKTLHLSSVLFERFEYLVEILSGCPILEELQAEDLSVDNVEWVFIQENSVIVKKFISLLPNLIRVSITKSPSYLMNLVTLLCTEAQILRAELDVENEEEVVDNWVDPTTIPKCLSTQLKTCLLKGYKYTDCELQFAKYIMQNSKVLKTMSIKSTSSVDTNAKHQILKKLASCTRASSTCKLLFD</sequence>
<proteinExistence type="predicted"/>
<dbReference type="InterPro" id="IPR055411">
    <property type="entry name" value="LRR_FXL15/At3g58940/PEG3-like"/>
</dbReference>
<gene>
    <name evidence="2" type="ORF">MtrunA17_Chr7g0236091</name>
    <name evidence="3" type="ORF">MtrunA17_Chr7g0236141</name>
    <name evidence="4" type="ORF">MtrunA17_Chr7g0236181</name>
</gene>
<dbReference type="Gramene" id="rna40295">
    <property type="protein sequence ID" value="RHN45873.1"/>
    <property type="gene ID" value="gene40295"/>
</dbReference>
<dbReference type="EMBL" id="PSQE01000007">
    <property type="protein sequence ID" value="RHN45873.1"/>
    <property type="molecule type" value="Genomic_DNA"/>
</dbReference>
<reference evidence="5" key="1">
    <citation type="journal article" date="2018" name="Nat. Plants">
        <title>Whole-genome landscape of Medicago truncatula symbiotic genes.</title>
        <authorList>
            <person name="Pecrix Y."/>
            <person name="Staton S.E."/>
            <person name="Sallet E."/>
            <person name="Lelandais-Briere C."/>
            <person name="Moreau S."/>
            <person name="Carrere S."/>
            <person name="Blein T."/>
            <person name="Jardinaud M.F."/>
            <person name="Latrasse D."/>
            <person name="Zouine M."/>
            <person name="Zahm M."/>
            <person name="Kreplak J."/>
            <person name="Mayjonade B."/>
            <person name="Satge C."/>
            <person name="Perez M."/>
            <person name="Cauet S."/>
            <person name="Marande W."/>
            <person name="Chantry-Darmon C."/>
            <person name="Lopez-Roques C."/>
            <person name="Bouchez O."/>
            <person name="Berard A."/>
            <person name="Debelle F."/>
            <person name="Munos S."/>
            <person name="Bendahmane A."/>
            <person name="Berges H."/>
            <person name="Niebel A."/>
            <person name="Buitink J."/>
            <person name="Frugier F."/>
            <person name="Benhamed M."/>
            <person name="Crespi M."/>
            <person name="Gouzy J."/>
            <person name="Gamas P."/>
        </authorList>
    </citation>
    <scope>NUCLEOTIDE SEQUENCE [LARGE SCALE GENOMIC DNA]</scope>
    <source>
        <strain evidence="5">cv. Jemalong A17</strain>
    </source>
</reference>